<feature type="compositionally biased region" description="Basic and acidic residues" evidence="1">
    <location>
        <begin position="336"/>
        <end position="345"/>
    </location>
</feature>
<feature type="region of interest" description="Disordered" evidence="1">
    <location>
        <begin position="273"/>
        <end position="370"/>
    </location>
</feature>
<feature type="region of interest" description="Disordered" evidence="1">
    <location>
        <begin position="420"/>
        <end position="445"/>
    </location>
</feature>
<protein>
    <submittedName>
        <fullName evidence="2">Uncharacterized protein</fullName>
    </submittedName>
</protein>
<gene>
    <name evidence="2" type="ORF">HPB51_010530</name>
</gene>
<dbReference type="Proteomes" id="UP000821866">
    <property type="component" value="Chromosome 10"/>
</dbReference>
<dbReference type="VEuPathDB" id="VectorBase:LOC119186666"/>
<proteinExistence type="predicted"/>
<feature type="region of interest" description="Disordered" evidence="1">
    <location>
        <begin position="1"/>
        <end position="58"/>
    </location>
</feature>
<comment type="caution">
    <text evidence="2">The sequence shown here is derived from an EMBL/GenBank/DDBJ whole genome shotgun (WGS) entry which is preliminary data.</text>
</comment>
<evidence type="ECO:0000313" key="2">
    <source>
        <dbReference type="EMBL" id="KAH8037459.1"/>
    </source>
</evidence>
<feature type="compositionally biased region" description="Low complexity" evidence="1">
    <location>
        <begin position="426"/>
        <end position="445"/>
    </location>
</feature>
<evidence type="ECO:0000313" key="3">
    <source>
        <dbReference type="Proteomes" id="UP000821866"/>
    </source>
</evidence>
<sequence length="494" mass="54622">MSAGTGRDAAGVDGARSWRAIHESLSRQRQHPSSPPSHAVAQERQSRAAPKPPPLPRSDYKIILRVRGGLNCAVIHPCVLRQIILKAAGLPISDRTSSDQIRVNSINHTVLISTPDLDRADLYHGIRLLNFNGTPHEVATHVADPVDTCRGTVLLPSDYSEDEIISTLRRCNPKLTIGGARRLGSTETILIIFQGKIVPYYVHYDGCALRCRPFRQKVEACTRCRQIGHRQDVCTNTSDTLCPKCGLKDAPMDHECDHVCVVCNGNHETGSSLCRQRFKPRPTRSMEKQDPPIHRSPSREQTHGSSQRKSRSKSKERGRKSRSKSKERGRRSSASKSKDRGRRSDSTTQDDAWPGLSPSPALNNSSVNSHQVGWAKSASSSCSSNHTSNNDSTLFKENATLKAEIQRLKLQLESFHLSATTTQIDSRPPSASTTQAPPSHSASSMCHSSAHLNPLHICPWTLAPVLNANHFSLPPANVKLRALHDQKNPWRRQF</sequence>
<feature type="compositionally biased region" description="Polar residues" evidence="1">
    <location>
        <begin position="360"/>
        <end position="370"/>
    </location>
</feature>
<accession>A0A9J6ESH4</accession>
<name>A0A9J6ESH4_RHIMP</name>
<keyword evidence="3" id="KW-1185">Reference proteome</keyword>
<feature type="compositionally biased region" description="Basic and acidic residues" evidence="1">
    <location>
        <begin position="284"/>
        <end position="302"/>
    </location>
</feature>
<reference evidence="2" key="2">
    <citation type="submission" date="2021-09" db="EMBL/GenBank/DDBJ databases">
        <authorList>
            <person name="Jia N."/>
            <person name="Wang J."/>
            <person name="Shi W."/>
            <person name="Du L."/>
            <person name="Sun Y."/>
            <person name="Zhan W."/>
            <person name="Jiang J."/>
            <person name="Wang Q."/>
            <person name="Zhang B."/>
            <person name="Ji P."/>
            <person name="Sakyi L.B."/>
            <person name="Cui X."/>
            <person name="Yuan T."/>
            <person name="Jiang B."/>
            <person name="Yang W."/>
            <person name="Lam T.T.-Y."/>
            <person name="Chang Q."/>
            <person name="Ding S."/>
            <person name="Wang X."/>
            <person name="Zhu J."/>
            <person name="Ruan X."/>
            <person name="Zhao L."/>
            <person name="Wei J."/>
            <person name="Que T."/>
            <person name="Du C."/>
            <person name="Cheng J."/>
            <person name="Dai P."/>
            <person name="Han X."/>
            <person name="Huang E."/>
            <person name="Gao Y."/>
            <person name="Liu J."/>
            <person name="Shao H."/>
            <person name="Ye R."/>
            <person name="Li L."/>
            <person name="Wei W."/>
            <person name="Wang X."/>
            <person name="Wang C."/>
            <person name="Huo Q."/>
            <person name="Li W."/>
            <person name="Guo W."/>
            <person name="Chen H."/>
            <person name="Chen S."/>
            <person name="Zhou L."/>
            <person name="Zhou L."/>
            <person name="Ni X."/>
            <person name="Tian J."/>
            <person name="Zhou Y."/>
            <person name="Sheng Y."/>
            <person name="Liu T."/>
            <person name="Pan Y."/>
            <person name="Xia L."/>
            <person name="Li J."/>
            <person name="Zhao F."/>
            <person name="Cao W."/>
        </authorList>
    </citation>
    <scope>NUCLEOTIDE SEQUENCE</scope>
    <source>
        <strain evidence="2">Rmic-2018</strain>
        <tissue evidence="2">Larvae</tissue>
    </source>
</reference>
<reference evidence="2" key="1">
    <citation type="journal article" date="2020" name="Cell">
        <title>Large-Scale Comparative Analyses of Tick Genomes Elucidate Their Genetic Diversity and Vector Capacities.</title>
        <authorList>
            <consortium name="Tick Genome and Microbiome Consortium (TIGMIC)"/>
            <person name="Jia N."/>
            <person name="Wang J."/>
            <person name="Shi W."/>
            <person name="Du L."/>
            <person name="Sun Y."/>
            <person name="Zhan W."/>
            <person name="Jiang J.F."/>
            <person name="Wang Q."/>
            <person name="Zhang B."/>
            <person name="Ji P."/>
            <person name="Bell-Sakyi L."/>
            <person name="Cui X.M."/>
            <person name="Yuan T.T."/>
            <person name="Jiang B.G."/>
            <person name="Yang W.F."/>
            <person name="Lam T.T."/>
            <person name="Chang Q.C."/>
            <person name="Ding S.J."/>
            <person name="Wang X.J."/>
            <person name="Zhu J.G."/>
            <person name="Ruan X.D."/>
            <person name="Zhao L."/>
            <person name="Wei J.T."/>
            <person name="Ye R.Z."/>
            <person name="Que T.C."/>
            <person name="Du C.H."/>
            <person name="Zhou Y.H."/>
            <person name="Cheng J.X."/>
            <person name="Dai P.F."/>
            <person name="Guo W.B."/>
            <person name="Han X.H."/>
            <person name="Huang E.J."/>
            <person name="Li L.F."/>
            <person name="Wei W."/>
            <person name="Gao Y.C."/>
            <person name="Liu J.Z."/>
            <person name="Shao H.Z."/>
            <person name="Wang X."/>
            <person name="Wang C.C."/>
            <person name="Yang T.C."/>
            <person name="Huo Q.B."/>
            <person name="Li W."/>
            <person name="Chen H.Y."/>
            <person name="Chen S.E."/>
            <person name="Zhou L.G."/>
            <person name="Ni X.B."/>
            <person name="Tian J.H."/>
            <person name="Sheng Y."/>
            <person name="Liu T."/>
            <person name="Pan Y.S."/>
            <person name="Xia L.Y."/>
            <person name="Li J."/>
            <person name="Zhao F."/>
            <person name="Cao W.C."/>
        </authorList>
    </citation>
    <scope>NUCLEOTIDE SEQUENCE</scope>
    <source>
        <strain evidence="2">Rmic-2018</strain>
    </source>
</reference>
<feature type="compositionally biased region" description="Basic residues" evidence="1">
    <location>
        <begin position="306"/>
        <end position="333"/>
    </location>
</feature>
<dbReference type="EMBL" id="JABSTU010000002">
    <property type="protein sequence ID" value="KAH8037459.1"/>
    <property type="molecule type" value="Genomic_DNA"/>
</dbReference>
<dbReference type="AlphaFoldDB" id="A0A9J6ESH4"/>
<evidence type="ECO:0000256" key="1">
    <source>
        <dbReference type="SAM" id="MobiDB-lite"/>
    </source>
</evidence>
<organism evidence="2 3">
    <name type="scientific">Rhipicephalus microplus</name>
    <name type="common">Cattle tick</name>
    <name type="synonym">Boophilus microplus</name>
    <dbReference type="NCBI Taxonomy" id="6941"/>
    <lineage>
        <taxon>Eukaryota</taxon>
        <taxon>Metazoa</taxon>
        <taxon>Ecdysozoa</taxon>
        <taxon>Arthropoda</taxon>
        <taxon>Chelicerata</taxon>
        <taxon>Arachnida</taxon>
        <taxon>Acari</taxon>
        <taxon>Parasitiformes</taxon>
        <taxon>Ixodida</taxon>
        <taxon>Ixodoidea</taxon>
        <taxon>Ixodidae</taxon>
        <taxon>Rhipicephalinae</taxon>
        <taxon>Rhipicephalus</taxon>
        <taxon>Boophilus</taxon>
    </lineage>
</organism>